<evidence type="ECO:0000256" key="6">
    <source>
        <dbReference type="SAM" id="MobiDB-lite"/>
    </source>
</evidence>
<dbReference type="PANTHER" id="PTHR42711:SF5">
    <property type="entry name" value="ABC TRANSPORTER ATP-BINDING PROTEIN NATA"/>
    <property type="match status" value="1"/>
</dbReference>
<dbReference type="InterPro" id="IPR003593">
    <property type="entry name" value="AAA+_ATPase"/>
</dbReference>
<evidence type="ECO:0000259" key="7">
    <source>
        <dbReference type="PROSITE" id="PS50893"/>
    </source>
</evidence>
<feature type="domain" description="ABC transporter" evidence="7">
    <location>
        <begin position="2"/>
        <end position="232"/>
    </location>
</feature>
<evidence type="ECO:0000256" key="4">
    <source>
        <dbReference type="ARBA" id="ARBA00022741"/>
    </source>
</evidence>
<comment type="similarity">
    <text evidence="1">Belongs to the ABC transporter superfamily.</text>
</comment>
<protein>
    <submittedName>
        <fullName evidence="8">ABC transporter ATP-binding protein</fullName>
    </submittedName>
</protein>
<keyword evidence="9" id="KW-1185">Reference proteome</keyword>
<dbReference type="PANTHER" id="PTHR42711">
    <property type="entry name" value="ABC TRANSPORTER ATP-BINDING PROTEIN"/>
    <property type="match status" value="1"/>
</dbReference>
<dbReference type="Proteomes" id="UP000422108">
    <property type="component" value="Chromosome"/>
</dbReference>
<feature type="compositionally biased region" description="Basic and acidic residues" evidence="6">
    <location>
        <begin position="308"/>
        <end position="317"/>
    </location>
</feature>
<dbReference type="Pfam" id="PF00005">
    <property type="entry name" value="ABC_tran"/>
    <property type="match status" value="1"/>
</dbReference>
<dbReference type="Gene3D" id="3.40.50.300">
    <property type="entry name" value="P-loop containing nucleotide triphosphate hydrolases"/>
    <property type="match status" value="1"/>
</dbReference>
<dbReference type="SMART" id="SM00382">
    <property type="entry name" value="AAA"/>
    <property type="match status" value="1"/>
</dbReference>
<sequence length="317" mass="34493">MIQLKDLKKSYGNHQALSGIDLHVPEGELFAYLGPNGAGKTTTIRILTGLTRLTAGTAALNGHDIREESMAAKRQCGLVPQHVNLDSELTVKENLDIHGRLFGMSGVQRKQRIEELLTYIEIHDRIDSLIKQLSGGLKRRVMIARALLHDPRILFLDEPTVGLDASIRRRIWSLIKKIQKQGTTIFLTTHYIEEAEFLADRVAFLDDGRIVAVDTPTALMDSVGHWAIDWVTEEGMQSAYFPSREAAQASAAAGNSGFTLRRVNLEDAFLSLTGKKVGTSTDETKAVHGGHGHGHNSHGGGGHGGHANKAEAGHGAH</sequence>
<evidence type="ECO:0000256" key="3">
    <source>
        <dbReference type="ARBA" id="ARBA00022458"/>
    </source>
</evidence>
<accession>A0A5K8AIX2</accession>
<reference evidence="8 9" key="1">
    <citation type="submission" date="2019-11" db="EMBL/GenBank/DDBJ databases">
        <title>Comparative genomics of hydrocarbon-degrading Desulfosarcina strains.</title>
        <authorList>
            <person name="Watanabe M."/>
            <person name="Kojima H."/>
            <person name="Fukui M."/>
        </authorList>
    </citation>
    <scope>NUCLEOTIDE SEQUENCE [LARGE SCALE GENOMIC DNA]</scope>
    <source>
        <strain evidence="9">oXyS1</strain>
    </source>
</reference>
<gene>
    <name evidence="8" type="ORF">DSCOOX_56260</name>
</gene>
<dbReference type="GO" id="GO:0016887">
    <property type="term" value="F:ATP hydrolysis activity"/>
    <property type="evidence" value="ECO:0007669"/>
    <property type="project" value="InterPro"/>
</dbReference>
<proteinExistence type="inferred from homology"/>
<organism evidence="8 9">
    <name type="scientific">Desulfosarcina ovata subsp. ovata</name>
    <dbReference type="NCBI Taxonomy" id="2752305"/>
    <lineage>
        <taxon>Bacteria</taxon>
        <taxon>Pseudomonadati</taxon>
        <taxon>Thermodesulfobacteriota</taxon>
        <taxon>Desulfobacteria</taxon>
        <taxon>Desulfobacterales</taxon>
        <taxon>Desulfosarcinaceae</taxon>
        <taxon>Desulfosarcina</taxon>
    </lineage>
</organism>
<name>A0A5K8AIX2_9BACT</name>
<dbReference type="AlphaFoldDB" id="A0A5K8AIX2"/>
<keyword evidence="4" id="KW-0547">Nucleotide-binding</keyword>
<dbReference type="GO" id="GO:0005524">
    <property type="term" value="F:ATP binding"/>
    <property type="evidence" value="ECO:0007669"/>
    <property type="project" value="UniProtKB-KW"/>
</dbReference>
<dbReference type="InterPro" id="IPR027417">
    <property type="entry name" value="P-loop_NTPase"/>
</dbReference>
<dbReference type="InterPro" id="IPR003439">
    <property type="entry name" value="ABC_transporter-like_ATP-bd"/>
</dbReference>
<keyword evidence="5 8" id="KW-0067">ATP-binding</keyword>
<dbReference type="InterPro" id="IPR050763">
    <property type="entry name" value="ABC_transporter_ATP-binding"/>
</dbReference>
<evidence type="ECO:0000313" key="8">
    <source>
        <dbReference type="EMBL" id="BBO92446.1"/>
    </source>
</evidence>
<feature type="region of interest" description="Disordered" evidence="6">
    <location>
        <begin position="280"/>
        <end position="317"/>
    </location>
</feature>
<keyword evidence="2" id="KW-0813">Transport</keyword>
<evidence type="ECO:0000256" key="2">
    <source>
        <dbReference type="ARBA" id="ARBA00022448"/>
    </source>
</evidence>
<dbReference type="EMBL" id="AP021879">
    <property type="protein sequence ID" value="BBO92446.1"/>
    <property type="molecule type" value="Genomic_DNA"/>
</dbReference>
<evidence type="ECO:0000256" key="5">
    <source>
        <dbReference type="ARBA" id="ARBA00022840"/>
    </source>
</evidence>
<dbReference type="RefSeq" id="WP_155313191.1">
    <property type="nucleotide sequence ID" value="NZ_AP021879.1"/>
</dbReference>
<dbReference type="SUPFAM" id="SSF52540">
    <property type="entry name" value="P-loop containing nucleoside triphosphate hydrolases"/>
    <property type="match status" value="1"/>
</dbReference>
<keyword evidence="3" id="KW-0536">Nodulation</keyword>
<evidence type="ECO:0000313" key="9">
    <source>
        <dbReference type="Proteomes" id="UP000422108"/>
    </source>
</evidence>
<dbReference type="PROSITE" id="PS50893">
    <property type="entry name" value="ABC_TRANSPORTER_2"/>
    <property type="match status" value="1"/>
</dbReference>
<evidence type="ECO:0000256" key="1">
    <source>
        <dbReference type="ARBA" id="ARBA00005417"/>
    </source>
</evidence>